<organism evidence="5 6">
    <name type="scientific">Methanomethylophilus alvi</name>
    <dbReference type="NCBI Taxonomy" id="1291540"/>
    <lineage>
        <taxon>Archaea</taxon>
        <taxon>Methanobacteriati</taxon>
        <taxon>Thermoplasmatota</taxon>
        <taxon>Thermoplasmata</taxon>
        <taxon>Methanomassiliicoccales</taxon>
        <taxon>Methanomethylophilaceae</taxon>
        <taxon>Methanomethylophilus</taxon>
    </lineage>
</organism>
<accession>A0A3G3IET2</accession>
<evidence type="ECO:0000256" key="3">
    <source>
        <dbReference type="ARBA" id="ARBA00022801"/>
    </source>
</evidence>
<proteinExistence type="inferred from homology"/>
<dbReference type="Pfam" id="PF03029">
    <property type="entry name" value="ATP_bind_1"/>
    <property type="match status" value="1"/>
</dbReference>
<dbReference type="EMBL" id="CP017686">
    <property type="protein sequence ID" value="AYQ54346.1"/>
    <property type="molecule type" value="Genomic_DNA"/>
</dbReference>
<keyword evidence="3" id="KW-0378">Hydrolase</keyword>
<dbReference type="RefSeq" id="WP_015504056.1">
    <property type="nucleotide sequence ID" value="NZ_CAYARL010000008.1"/>
</dbReference>
<dbReference type="GO" id="GO:0003924">
    <property type="term" value="F:GTPase activity"/>
    <property type="evidence" value="ECO:0007669"/>
    <property type="project" value="TreeGrafter"/>
</dbReference>
<dbReference type="InterPro" id="IPR004130">
    <property type="entry name" value="Gpn"/>
</dbReference>
<dbReference type="Gene3D" id="3.40.50.300">
    <property type="entry name" value="P-loop containing nucleotide triphosphate hydrolases"/>
    <property type="match status" value="1"/>
</dbReference>
<dbReference type="Proteomes" id="UP000273278">
    <property type="component" value="Chromosome"/>
</dbReference>
<protein>
    <submittedName>
        <fullName evidence="5">GTPase</fullName>
    </submittedName>
</protein>
<evidence type="ECO:0000256" key="1">
    <source>
        <dbReference type="ARBA" id="ARBA00005290"/>
    </source>
</evidence>
<dbReference type="OMA" id="LYTHMTV"/>
<name>A0A3G3IET2_9ARCH</name>
<dbReference type="PANTHER" id="PTHR21231">
    <property type="entry name" value="XPA-BINDING PROTEIN 1-RELATED"/>
    <property type="match status" value="1"/>
</dbReference>
<keyword evidence="2" id="KW-0547">Nucleotide-binding</keyword>
<evidence type="ECO:0000256" key="4">
    <source>
        <dbReference type="ARBA" id="ARBA00023134"/>
    </source>
</evidence>
<dbReference type="SUPFAM" id="SSF52540">
    <property type="entry name" value="P-loop containing nucleoside triphosphate hydrolases"/>
    <property type="match status" value="1"/>
</dbReference>
<evidence type="ECO:0000313" key="5">
    <source>
        <dbReference type="EMBL" id="AYQ54346.1"/>
    </source>
</evidence>
<evidence type="ECO:0000313" key="6">
    <source>
        <dbReference type="Proteomes" id="UP000273278"/>
    </source>
</evidence>
<gene>
    <name evidence="5" type="ORF">BKD89_00730</name>
</gene>
<comment type="similarity">
    <text evidence="1">Belongs to the GPN-loop GTPase family.</text>
</comment>
<keyword evidence="4" id="KW-0342">GTP-binding</keyword>
<dbReference type="InterPro" id="IPR027417">
    <property type="entry name" value="P-loop_NTPase"/>
</dbReference>
<reference evidence="5 6" key="1">
    <citation type="submission" date="2016-10" db="EMBL/GenBank/DDBJ databases">
        <title>Complete genome of the TMA-utilizing, human hosted archaeon Methanomethylophilus alvus Gen. nov, sp. nov., strain Mx-05, derived from a pure culture.</title>
        <authorList>
            <person name="Brugere J.-F."/>
            <person name="Ben Hania W."/>
            <person name="Chaudhary P.P."/>
            <person name="Gaci N."/>
            <person name="Borrel G."/>
            <person name="Cao Van Tuat L."/>
            <person name="Fardeau M.-L."/>
            <person name="Harris H.M.B."/>
            <person name="O'Toole P.W."/>
            <person name="Ollivier B."/>
        </authorList>
    </citation>
    <scope>NUCLEOTIDE SEQUENCE [LARGE SCALE GENOMIC DNA]</scope>
    <source>
        <strain evidence="5 6">Mx-05</strain>
    </source>
</reference>
<dbReference type="AlphaFoldDB" id="A0A3G3IET2"/>
<dbReference type="GeneID" id="41320949"/>
<dbReference type="GO" id="GO:0005525">
    <property type="term" value="F:GTP binding"/>
    <property type="evidence" value="ECO:0007669"/>
    <property type="project" value="UniProtKB-KW"/>
</dbReference>
<evidence type="ECO:0000256" key="2">
    <source>
        <dbReference type="ARBA" id="ARBA00022741"/>
    </source>
</evidence>
<dbReference type="PANTHER" id="PTHR21231:SF8">
    <property type="entry name" value="GPN-LOOP GTPASE 1"/>
    <property type="match status" value="1"/>
</dbReference>
<sequence>MNNIYFVGTAGSGKSTMVGAFKRWLDDNEIDSIVVNLDPGAEKLPYVPDIDIREWINLDEVMSQYGLGPNGAQIVAADLMAVNIKKVSDILDTIDTDYVLIDTPGQLELFAFRESSNVVISALGKQRSMIAYLSDPTLYKSANGFVSAMTLASLVQFRLNMPIINLLSKSDVLKEEEVDRILDWYNNPDTLYGDLLDEDSNPESVIGMELFRALEDSGIFGEMRAVSASKEIGLPEIYAAVQLQFHGGEDADREN</sequence>